<evidence type="ECO:0000313" key="5">
    <source>
        <dbReference type="Proteomes" id="UP001149090"/>
    </source>
</evidence>
<dbReference type="GO" id="GO:0140662">
    <property type="term" value="F:ATP-dependent protein folding chaperone"/>
    <property type="evidence" value="ECO:0007669"/>
    <property type="project" value="InterPro"/>
</dbReference>
<gene>
    <name evidence="4" type="ORF">M0811_13622</name>
</gene>
<dbReference type="OrthoDB" id="434160at2759"/>
<dbReference type="GO" id="GO:0005634">
    <property type="term" value="C:nucleus"/>
    <property type="evidence" value="ECO:0007669"/>
    <property type="project" value="TreeGrafter"/>
</dbReference>
<dbReference type="PANTHER" id="PTHR45639:SF4">
    <property type="entry name" value="HSC70CB, ISOFORM G"/>
    <property type="match status" value="1"/>
</dbReference>
<dbReference type="SUPFAM" id="SSF53067">
    <property type="entry name" value="Actin-like ATPase domain"/>
    <property type="match status" value="2"/>
</dbReference>
<dbReference type="Gene3D" id="3.90.640.10">
    <property type="entry name" value="Actin, Chain A, domain 4"/>
    <property type="match status" value="1"/>
</dbReference>
<dbReference type="Gene3D" id="3.30.30.30">
    <property type="match status" value="1"/>
</dbReference>
<reference evidence="4" key="1">
    <citation type="submission" date="2022-10" db="EMBL/GenBank/DDBJ databases">
        <title>Novel sulphate-reducing endosymbionts in the free-living metamonad Anaeramoeba.</title>
        <authorList>
            <person name="Jerlstrom-Hultqvist J."/>
            <person name="Cepicka I."/>
            <person name="Gallot-Lavallee L."/>
            <person name="Salas-Leiva D."/>
            <person name="Curtis B.A."/>
            <person name="Zahonova K."/>
            <person name="Pipaliya S."/>
            <person name="Dacks J."/>
            <person name="Roger A.J."/>
        </authorList>
    </citation>
    <scope>NUCLEOTIDE SEQUENCE</scope>
    <source>
        <strain evidence="4">BMAN</strain>
    </source>
</reference>
<dbReference type="Gene3D" id="3.30.420.40">
    <property type="match status" value="2"/>
</dbReference>
<dbReference type="Gene3D" id="1.20.1270.10">
    <property type="match status" value="1"/>
</dbReference>
<dbReference type="Proteomes" id="UP001149090">
    <property type="component" value="Unassembled WGS sequence"/>
</dbReference>
<evidence type="ECO:0000256" key="3">
    <source>
        <dbReference type="SAM" id="Coils"/>
    </source>
</evidence>
<evidence type="ECO:0000313" key="4">
    <source>
        <dbReference type="EMBL" id="KAJ5066424.1"/>
    </source>
</evidence>
<dbReference type="AlphaFoldDB" id="A0A9Q0L641"/>
<dbReference type="PANTHER" id="PTHR45639">
    <property type="entry name" value="HSC70CB, ISOFORM G-RELATED"/>
    <property type="match status" value="1"/>
</dbReference>
<organism evidence="4 5">
    <name type="scientific">Anaeramoeba ignava</name>
    <name type="common">Anaerobic marine amoeba</name>
    <dbReference type="NCBI Taxonomy" id="1746090"/>
    <lineage>
        <taxon>Eukaryota</taxon>
        <taxon>Metamonada</taxon>
        <taxon>Anaeramoebidae</taxon>
        <taxon>Anaeramoeba</taxon>
    </lineage>
</organism>
<keyword evidence="2" id="KW-0067">ATP-binding</keyword>
<dbReference type="SUPFAM" id="SSF100934">
    <property type="entry name" value="Heat shock protein 70kD (HSP70), C-terminal subdomain"/>
    <property type="match status" value="1"/>
</dbReference>
<dbReference type="Pfam" id="PF00012">
    <property type="entry name" value="HSP70"/>
    <property type="match status" value="2"/>
</dbReference>
<sequence length="831" mass="96655">MSTIGFDFGTEKSVVAIAQSGGVDVLQNEFSERETLSIIHFESHKKTIGTNAEKSRISNHENILILMKRMLGKKIDEEIIKKLIESTKYSNIIEGENKRIEYQISYGDSTKILSAEQATAIMLSKLQEIAQFDHQTKETVLSYPIYFTDKQRCALIDSAKISGINLVGMISEPLAISIAYGFPKRNFPPINQKPYRVCFVDFGASHITSTITEFWQGKMQIISTAFDNNIGGYSIDNIIYKKVSEMLFNQFAIDVNNLKHKMQVRLLFSCISLKKKFSRNQKEAVIFGNFTENQEVSLTFKFEDFEQIISSEIEKAISVVEKSIILSKLEKEEIDSIEIVGGSSRILLFKKKLTQFFGKSLSTTMHTTECVARGCAYHAVLKSSRFGTKPFEYSDIYPFGVSLSWTSDAEDIHSIFTLNPISAFTLDLVQPFQAIPVVYQVHLVRNLNFILQIQYSSHQIKPFVLEEHLQEDFISQYLFSLQKASVYQSNESLSSPKIIQIIPHFYKQTEQKNVIFPNYFSQNEKDYKQIEMKENHIQENEMNLQKNNRSLQKISNFIEKDPRLTILNGNENQNENQIKIKNQNQNENQNLNENKNQYEYLNQYFNQYQVSKLEEIHPLKNENGMKQEQLQNLIQEEMEMEKNHSVVLETENARNELEKYAYTLRKGFEYQWTTYITQQHVNSVLPHITDLIDWIYSEGYNETKQEYQKRLQQLHSFGDPIENRKLQFENISEGFQSFSILLDSHLQNAIQQNQNFSISHDDFKLIQDKTSEMRQWIEAKSKEFSVFPMTEDPPFDSLIILQKQNEYEKFCQNILNSEQQKTTTTTTTTTF</sequence>
<dbReference type="InterPro" id="IPR029048">
    <property type="entry name" value="HSP70_C_sf"/>
</dbReference>
<feature type="coiled-coil region" evidence="3">
    <location>
        <begin position="570"/>
        <end position="643"/>
    </location>
</feature>
<keyword evidence="3" id="KW-0175">Coiled coil</keyword>
<evidence type="ECO:0008006" key="6">
    <source>
        <dbReference type="Google" id="ProtNLM"/>
    </source>
</evidence>
<dbReference type="EMBL" id="JAPDFW010000143">
    <property type="protein sequence ID" value="KAJ5066424.1"/>
    <property type="molecule type" value="Genomic_DNA"/>
</dbReference>
<dbReference type="GO" id="GO:0005524">
    <property type="term" value="F:ATP binding"/>
    <property type="evidence" value="ECO:0007669"/>
    <property type="project" value="UniProtKB-KW"/>
</dbReference>
<keyword evidence="5" id="KW-1185">Reference proteome</keyword>
<evidence type="ECO:0000256" key="1">
    <source>
        <dbReference type="ARBA" id="ARBA00022741"/>
    </source>
</evidence>
<comment type="caution">
    <text evidence="4">The sequence shown here is derived from an EMBL/GenBank/DDBJ whole genome shotgun (WGS) entry which is preliminary data.</text>
</comment>
<proteinExistence type="predicted"/>
<keyword evidence="1" id="KW-0547">Nucleotide-binding</keyword>
<evidence type="ECO:0000256" key="2">
    <source>
        <dbReference type="ARBA" id="ARBA00022840"/>
    </source>
</evidence>
<protein>
    <recommendedName>
        <fullName evidence="6">Heat shock protein 70</fullName>
    </recommendedName>
</protein>
<accession>A0A9Q0L641</accession>
<dbReference type="PRINTS" id="PR00301">
    <property type="entry name" value="HEATSHOCK70"/>
</dbReference>
<dbReference type="InterPro" id="IPR013126">
    <property type="entry name" value="Hsp_70_fam"/>
</dbReference>
<dbReference type="GO" id="GO:0005829">
    <property type="term" value="C:cytosol"/>
    <property type="evidence" value="ECO:0007669"/>
    <property type="project" value="TreeGrafter"/>
</dbReference>
<name>A0A9Q0L641_ANAIG</name>
<dbReference type="InterPro" id="IPR043129">
    <property type="entry name" value="ATPase_NBD"/>
</dbReference>